<protein>
    <submittedName>
        <fullName evidence="2">Uncharacterized protein</fullName>
    </submittedName>
</protein>
<accession>A0A369J3G8</accession>
<feature type="region of interest" description="Disordered" evidence="1">
    <location>
        <begin position="91"/>
        <end position="120"/>
    </location>
</feature>
<dbReference type="InParanoid" id="A0A369J3G8"/>
<dbReference type="EMBL" id="LUEZ02000143">
    <property type="protein sequence ID" value="RDB15690.1"/>
    <property type="molecule type" value="Genomic_DNA"/>
</dbReference>
<organism evidence="2 3">
    <name type="scientific">Hypsizygus marmoreus</name>
    <name type="common">White beech mushroom</name>
    <name type="synonym">Agaricus marmoreus</name>
    <dbReference type="NCBI Taxonomy" id="39966"/>
    <lineage>
        <taxon>Eukaryota</taxon>
        <taxon>Fungi</taxon>
        <taxon>Dikarya</taxon>
        <taxon>Basidiomycota</taxon>
        <taxon>Agaricomycotina</taxon>
        <taxon>Agaricomycetes</taxon>
        <taxon>Agaricomycetidae</taxon>
        <taxon>Agaricales</taxon>
        <taxon>Tricholomatineae</taxon>
        <taxon>Lyophyllaceae</taxon>
        <taxon>Hypsizygus</taxon>
    </lineage>
</organism>
<proteinExistence type="predicted"/>
<gene>
    <name evidence="2" type="ORF">Hypma_003974</name>
</gene>
<evidence type="ECO:0000313" key="3">
    <source>
        <dbReference type="Proteomes" id="UP000076154"/>
    </source>
</evidence>
<reference evidence="2" key="1">
    <citation type="submission" date="2018-04" db="EMBL/GenBank/DDBJ databases">
        <title>Whole genome sequencing of Hypsizygus marmoreus.</title>
        <authorList>
            <person name="Choi I.-G."/>
            <person name="Min B."/>
            <person name="Kim J.-G."/>
            <person name="Kim S."/>
            <person name="Oh Y.-L."/>
            <person name="Kong W.-S."/>
            <person name="Park H."/>
            <person name="Jeong J."/>
            <person name="Song E.-S."/>
        </authorList>
    </citation>
    <scope>NUCLEOTIDE SEQUENCE [LARGE SCALE GENOMIC DNA]</scope>
    <source>
        <strain evidence="2">51987-8</strain>
    </source>
</reference>
<evidence type="ECO:0000256" key="1">
    <source>
        <dbReference type="SAM" id="MobiDB-lite"/>
    </source>
</evidence>
<dbReference type="AlphaFoldDB" id="A0A369J3G8"/>
<keyword evidence="3" id="KW-1185">Reference proteome</keyword>
<dbReference type="Proteomes" id="UP000076154">
    <property type="component" value="Unassembled WGS sequence"/>
</dbReference>
<name>A0A369J3G8_HYPMA</name>
<sequence>MHQQHLSIYRSRILISAFEPAQLPDLPPIKDHRQTVPCEPRGVLLPFQDIATTIDDDQTTTPTANDEQMFNTVLASKAKAKFQISNSVPEVPRCSLAEERSTQSGRRMPNSRSEYGHSNLEIGVIPRLKATIRSHPRVDHSR</sequence>
<comment type="caution">
    <text evidence="2">The sequence shown here is derived from an EMBL/GenBank/DDBJ whole genome shotgun (WGS) entry which is preliminary data.</text>
</comment>
<evidence type="ECO:0000313" key="2">
    <source>
        <dbReference type="EMBL" id="RDB15690.1"/>
    </source>
</evidence>
<feature type="compositionally biased region" description="Polar residues" evidence="1">
    <location>
        <begin position="102"/>
        <end position="113"/>
    </location>
</feature>